<organism evidence="12 13">
    <name type="scientific">Vibrio quintilis</name>
    <dbReference type="NCBI Taxonomy" id="1117707"/>
    <lineage>
        <taxon>Bacteria</taxon>
        <taxon>Pseudomonadati</taxon>
        <taxon>Pseudomonadota</taxon>
        <taxon>Gammaproteobacteria</taxon>
        <taxon>Vibrionales</taxon>
        <taxon>Vibrionaceae</taxon>
        <taxon>Vibrio</taxon>
    </lineage>
</organism>
<evidence type="ECO:0000256" key="1">
    <source>
        <dbReference type="ARBA" id="ARBA00001933"/>
    </source>
</evidence>
<dbReference type="SUPFAM" id="SSF53901">
    <property type="entry name" value="Thiolase-like"/>
    <property type="match status" value="1"/>
</dbReference>
<comment type="cofactor">
    <cofactor evidence="2">
        <name>pantetheine 4'-phosphate</name>
        <dbReference type="ChEBI" id="CHEBI:47942"/>
    </cofactor>
</comment>
<dbReference type="CDD" id="cd00833">
    <property type="entry name" value="PKS"/>
    <property type="match status" value="1"/>
</dbReference>
<dbReference type="Pfam" id="PF00202">
    <property type="entry name" value="Aminotran_3"/>
    <property type="match status" value="1"/>
</dbReference>
<dbReference type="GO" id="GO:0006633">
    <property type="term" value="P:fatty acid biosynthetic process"/>
    <property type="evidence" value="ECO:0007669"/>
    <property type="project" value="UniProtKB-UniPathway"/>
</dbReference>
<dbReference type="CDD" id="cd19531">
    <property type="entry name" value="LCL_NRPS-like"/>
    <property type="match status" value="1"/>
</dbReference>
<dbReference type="Gene3D" id="3.40.366.10">
    <property type="entry name" value="Malonyl-Coenzyme A Acyl Carrier Protein, domain 2"/>
    <property type="match status" value="1"/>
</dbReference>
<dbReference type="SMART" id="SM00823">
    <property type="entry name" value="PKS_PP"/>
    <property type="match status" value="3"/>
</dbReference>
<keyword evidence="4" id="KW-0596">Phosphopantetheine</keyword>
<comment type="similarity">
    <text evidence="8">In the C-terminal section; belongs to the NRP synthetase family.</text>
</comment>
<dbReference type="Pfam" id="PF16197">
    <property type="entry name" value="KAsynt_C_assoc"/>
    <property type="match status" value="1"/>
</dbReference>
<dbReference type="UniPathway" id="UPA00094"/>
<dbReference type="PROSITE" id="PS00012">
    <property type="entry name" value="PHOSPHOPANTETHEINE"/>
    <property type="match status" value="1"/>
</dbReference>
<dbReference type="NCBIfam" id="TIGR01733">
    <property type="entry name" value="AA-adenyl-dom"/>
    <property type="match status" value="1"/>
</dbReference>
<dbReference type="SUPFAM" id="SSF47336">
    <property type="entry name" value="ACP-like"/>
    <property type="match status" value="4"/>
</dbReference>
<dbReference type="InterPro" id="IPR015421">
    <property type="entry name" value="PyrdxlP-dep_Trfase_major"/>
</dbReference>
<dbReference type="SUPFAM" id="SSF55048">
    <property type="entry name" value="Probable ACP-binding domain of malonyl-CoA ACP transacylase"/>
    <property type="match status" value="1"/>
</dbReference>
<dbReference type="InterPro" id="IPR005814">
    <property type="entry name" value="Aminotrans_3"/>
</dbReference>
<dbReference type="Gene3D" id="3.40.50.12780">
    <property type="entry name" value="N-terminal domain of ligase-like"/>
    <property type="match status" value="2"/>
</dbReference>
<dbReference type="RefSeq" id="WP_073579368.1">
    <property type="nucleotide sequence ID" value="NZ_AP024898.1"/>
</dbReference>
<feature type="domain" description="Carrier" evidence="10">
    <location>
        <begin position="4312"/>
        <end position="4387"/>
    </location>
</feature>
<dbReference type="GO" id="GO:0005737">
    <property type="term" value="C:cytoplasm"/>
    <property type="evidence" value="ECO:0007669"/>
    <property type="project" value="TreeGrafter"/>
</dbReference>
<dbReference type="InterPro" id="IPR016035">
    <property type="entry name" value="Acyl_Trfase/lysoPLipase"/>
</dbReference>
<dbReference type="InterPro" id="IPR001227">
    <property type="entry name" value="Ac_transferase_dom_sf"/>
</dbReference>
<dbReference type="STRING" id="1117707.VQ7734_00171"/>
<keyword evidence="6" id="KW-0808">Transferase</keyword>
<feature type="domain" description="Carrier" evidence="10">
    <location>
        <begin position="1601"/>
        <end position="1679"/>
    </location>
</feature>
<dbReference type="InterPro" id="IPR036736">
    <property type="entry name" value="ACP-like_sf"/>
</dbReference>
<dbReference type="CDD" id="cd05930">
    <property type="entry name" value="A_NRPS"/>
    <property type="match status" value="1"/>
</dbReference>
<reference evidence="13" key="1">
    <citation type="submission" date="2016-12" db="EMBL/GenBank/DDBJ databases">
        <authorList>
            <person name="Rodrigo-Torres L."/>
            <person name="Arahal R.D."/>
            <person name="Lucena T."/>
        </authorList>
    </citation>
    <scope>NUCLEOTIDE SEQUENCE [LARGE SCALE GENOMIC DNA]</scope>
</reference>
<dbReference type="Pfam" id="PF00668">
    <property type="entry name" value="Condensation"/>
    <property type="match status" value="4"/>
</dbReference>
<sequence>MMRISYPDVVSAILSHKDSDISIEFIRCKNESEVTDYKNFISQAYALGRQMSASGVQPGDELVIVSDDVAFFARTFVAAMLFSVVPVPVSFPASESSRQKILAIWKQLRNPWIISDQPLDTLFAQYTDEHAMHLLTRVLTPTSAEAPQTPDSIPDAQMTVPVPDSLAFIQYSSGSTGDPKGVKVTHKMLIANCDLAVNIHKITAQDSFLSWMPLSHDFGLIYFMLFPLICGLRFTLIPTRIFARNPVLWLEQMNRCQATISGAPNYAFEHVMKMFRSDAAAGWDLSCIRYIINGAEPINAQICHRFEETFAPYGFTSGVITPCYGLAEATLLVSSATLGETPVIYRCNRDNLKPGDKVQYQANGCEFVDVGYPGNHVRWRIADENNQRVEAEHIGRIQLQGDIITPGYYFAPNRTEALFTTDGWLDTGDLGFLREDRLVITGRSKDIIIINGKNFYPQDIETVCCELPELGLNKVVAVSAQDQSGQPVFIVFLLFRHKPEAFVPLIKKTQERLIRELGIKPDYCLPVKHIPKTTSGKLKRFDLVRQFEQGDFDTVIRQLKATESAAGLHPMKWAILSGDHSEIINQLKLLIQPLFPQHDPEQQNPAQPTLDIHQPLMEQGLQSVHLTEIVSRINDVSGHHYPVGVMFDYPTVQALADMLAAQSQQLTTESGPTGRYQQSGAALIGISCYFPGNVNDPQTFWQQLMAETDFVSDIPADRKPVNPERLSQYPGLNKGHFIDDPWCFDHQFFRISPAEALTMDPQQRLLLQACWHAFEDAGIDPQQWRGKKAGVYLGLSNIDYDHILQRSGDPQALNAYRLTGNSPSIAAGRIAYSFNFNGPVMTIDTACSSSLVAIHYALQDLRSGACDLAIVGGVNLMLDGSTSAALTSMQALSGSGQSKTFSAQADGYGRGEGCAVIILRREAEAETDSNRIRAVIQGSAVNHDGASNGLTAPSGKAQQEVLQQALNDAGCQPQDVAFIETHGTGTVLGDPIEVNAISQVYAGRNPDAFPLCLGSVKTNIGHLEAAAGIAGVIKSALALAHQQLPATLHCDDLNPHIDWSSVPATIANHTQMLPAEPCYAGVSAFGLSGTNCHVILKSHRVEQETATEPDTASRRQTEGFLLPLSAASPESLSALQTQWQKLIANENEATLAACCAANAIHRAHLPYRTCFYGTDKLDLSQQLAGFSPHSLTFHREKPALAFVFSGQGCQYPAMAAALYTRFPVFKASIDEMAAVLAPVWPYNLIDVMTSEQTPQETLNNTAVTQVIVVAYQIALAKLWQDSGLTPAYCVGHSIGEIAAAAVCESLSVKDAVLLAASRGQLIAALPAGGAMAAVMADPDSVQSALDHLDDGSKLVIAAYNSPGSVTISGESELLEQALNDLQAAGIRVKKLDISHAFHSPLLQPVMADFAAIVSKIAFKSPKYPVISTVTGEKLHPDDWQRPEYWVDHLTHPVLFHQAMTCLPQRENLLILEISPRPTLMLPGKQCCPQNHWICSQQSKEMLTSFYQALNELYQAGMDFNWSPLFEPVLSATRIAASRLPLYPFQTHQHRPKTLALPASSPAETAENQTAALSQACAEPSSAIHVEPPAHTASASSSVSSQIRVDRQAEVQQLIASVTGLQLSQLDEGANWFALGLDSLVIVQIQQAVMKHFGIEFELATLMGALDTCQKLAEKIGELVPEEALPAEAINEQIISDSAPIQMTNDNTLSATTGSATTSAAGSLESLCQQQMVAMNQLFQSQLSAFSGQISSGSRAENITPSVPETHQQAPHPKVNQPRKEIKGLYQSLKTEKNNALSRQQLAHLSWLQQQLNQRTSASKAYTAQHRTHYANSRSILGFKPETKEMTYPVHVDKAEGIYLWDMDGNRYIDITMGFGSILFGHNPDFIKNPLSEVLALGAPVGPQNLQAATAAEKLCRLTGHERASFFTSGTEAIMVGVRIARSVTRRKKIVIFHGAFHGSFDSVLASGWLEDGQPQTVPLTDGSPQGLVDDTIVLTYGEARSLDVIREHAGDIAAVIIEPVQSRNPVLQPVEFVRELRELTQAQDIALICDDIILGFRYALDGSRSWLGITPDLVTYGKVLGGGQPIGVLAGCCKYMDAVDGGNWRYGDDSVPQSRTAFVAGTFNSHPLAMTAANAVLDKLLAEGEDLLVTLNRKTEAMCLQLNTWFEDNQIPVRMVWFGSLFRFEYSPQTELLNFHLLKNGLYVWEGRNCFLGCAHTDDDIRQIIEIVKRSAWELVNGGWTDGLTCENQSLMLPLTHGQQAMYSLLESQPDNATAYTEMMALEFEHSPDHSILQQAWGQVLARHDSLRISRISAAGQYISATMQPVITVKQATESQRAAMRCQLLNQPFDTEYGPFWRIQLICTPQGSDLLCCFSHLIVDGWSMGIVVDELATTYQALKAGQIPAPEPVIPLLQWLARDTAKENQPPVSAPEPEADYLLPLYIAGDSKLYAPATGQGTRIQTLFAPDLFARVKRQAQQLQVSSFSLLMGAWALLLNRLSARARFVIGMPVAGHNGMGAGHLVGYASEVRAVQIDIALQQTTGEWVHQLSGRIRQAQQDEITAQIPVSCLFNVDRGISLTMDTRPRWGHVPVSCVKQPLFLNILEFNDQLYVDFDFDTSIATAETGQCWLTHYMTIVQQLCGDTQQTIEQLMESIDPYQGVLTDEQGIPLFAGACGWHHDPHQDKNWLARLTSDSRIQKLTPDTCPLSLHGQPVYTEALLELLDMPPEGVRIEVWQGQISLKVESPLHPLVSLPLPVLAEKITQSVAAPWQPVYIYLPDASGYVLIHAQKPATTAQEKAIARLWAETLGLKEFPPVNRSFIQLGGNSLAALNVIHKMQTQLQFSVSLSDFLQASGIDQLIEYAVSAETHTAGPEIVPLHQKPLHPGEPELITCSNNQQRLLFLQVLEPQFYAYNVGFSMSLPFRIDTALLAQALQPVMTANPVLRCWFPQPETALVIDIDPRQLISSASFATAEEAMADAQQEVETPFMPESQPGWRIRLQQVAEQSTLIVTMHHVICDLWSVELFCHELAGKLQQLQYGYQLPASSATLSYHDYAVAMNDYQASARYDSDLEAYLNCLQPLPQPVDLAPDKPRMNPRSLAGDSEFIRLSQRLTQQLYQLSGQRGYSLHAITSAALALLIHQQQGARQMIIGAISAQREYTGLENVLGFFANTVPVRFELTTNMTIDDFIRDCAAKMTHMMQYGHLTLDTIIDKLNHVTGKQHVSRDHERQPLLDIVLVMDDRETLNRIAQSHNLGFEEIPVRQNQFDFTLYVSYSRQGIRLHALYNSDLYSRQRVSELLSALEQILAQIIAGPDALLPVSQCYALTAQQKRLWFVDAFENGSLYDAAPVYYNMPYQVMPDTGPVDTERLQQAIQQVVAQQVIPGYCLSQSAQDSEQSASWVPVQRQTLKLSVIDCEPEHLMQQLEALNFAPFDLSEDLLLRAVLARCTDGRIIFQVTAHHIIADKSALRRFVAAVLACYEGAHQSVVTGTDPAELSAMTDRFFTPQLISAPEKAQQLSYWKQQLAQFTPLQLPEDIPRKAIHIYQGEQQTTTLTGLGELAEHLGCSQEAVALTLLHELLHRYSRQQDIVTGMVLTADSRKPDGQSLNEQYLRADDNLVVIRSRHDPQRRFAEWAEMIETTIADARRHGDVPFDEVVLAVNPDNDMSRTALFDVLFVFEQPQTDLDLTLADRMLVNAQGWGKYDLVFCLTSADNPEDISQMAVCFNNTIYHGRKIAQMMTGLTLLLNSVLADTAALCCDLHLLTGETARQLTEQSCHFSGFGQTQTIVSVIDTVTAQYPDFVALDDGYSQLTYARLSQLTCDLAAVLVQQGVQRESVVAVYMERGLLQSLVILAILKAGGAYLALDKKHPPARLKAIAEDAAACLLITAEVDDAGVCPASATVLVTGLSGLQLMTNGQVAVIPEPVQLPEIEPDQLAYLIYTSGSTGQPKGVQVEHRHVVQLILPQESRFEFQAGDRWSLYHAYAFDFSVWETFGAWMTGGTVYVVPPEAIIDSRQFLRCIQDNQVSVLSQTPGAFYALLEQLEAQHWPELSLQMIVFGGEALQPARLTAFRQHYPQVRLINMYGITETTVHVTYKEIDDAACESGQSNIGRPLPNNGILLVDDQLYPCTPGTPGEMVVTGYGVTRGYLNRPELNEKAFIDLPGITGKAFRSGDLARQTPDGDLIYLGRKDAQVQLRGFRIETGEIEQVLLHYPGIRNAAVVLVTDEVAQGVSGDDAAIVAWLVQEPGQQDFSHEQLLSWLGDRLPEYMIPSGFYFAADIPLNHNGKVDKKALMNCRGKPLKSLAAAQLQADEIDSVTDRELRHIWCEVLGVSQVNHDDNFFETGGHSLKANSALLRIRERLCPSMTLKDFFSHPHFLVQASFIDQLIAADQDDALPKLLPQPAGETWLPSFSQQRLWLTQQQNPQDTSYNSVGVFTLCRTTKTPDFESLFEALSAAFRQIIGRHEVLRCNYVLQSGTLNVVLQSHTETILTKVTGAEADLNFLKQRELNHSFDLAHDGLFRAFLIEPETTAGEDAGYLLINMHHIVSDGASVVVLMKELAAFYQHHFDPQTALPAPLAIQFRDFAAWQQQRHRSGGLDQQINYWQQVFADDIPQLNLPTDRPRQTQPDHQGAMHICHLGEPLSQALRQLAQQQQCTLFMVLSTVSQLMLYRYSRQGDMVLGTPVVGRDDIALEPLIGFFLNVLPLRLQCHDKQLFSRLLEQNRHLITEAFANQQLAFDQLAEAVGYQKQPGRHALFDVQIILQNNPQLQLDFGNTSLTMHQEETVSAKFDLNIMFSDDDDIELQLEYATALFEPSTTKMMMEDMVAIAHCMTQQQGAQVLTVEEILASCRDNEVVQPALSVTASQTDPSLIHNQIEEEDW</sequence>
<evidence type="ECO:0000256" key="9">
    <source>
        <dbReference type="SAM" id="MobiDB-lite"/>
    </source>
</evidence>
<protein>
    <submittedName>
        <fullName evidence="12">Tyrocidine synthase 3</fullName>
    </submittedName>
</protein>
<dbReference type="InterPro" id="IPR042099">
    <property type="entry name" value="ANL_N_sf"/>
</dbReference>
<dbReference type="InterPro" id="IPR020845">
    <property type="entry name" value="AMP-binding_CS"/>
</dbReference>
<keyword evidence="7" id="KW-0663">Pyridoxal phosphate</keyword>
<dbReference type="InterPro" id="IPR020841">
    <property type="entry name" value="PKS_Beta-ketoAc_synthase_dom"/>
</dbReference>
<evidence type="ECO:0000313" key="13">
    <source>
        <dbReference type="Proteomes" id="UP000184600"/>
    </source>
</evidence>
<dbReference type="InterPro" id="IPR001242">
    <property type="entry name" value="Condensation_dom"/>
</dbReference>
<evidence type="ECO:0000256" key="5">
    <source>
        <dbReference type="ARBA" id="ARBA00022553"/>
    </source>
</evidence>
<dbReference type="EMBL" id="FRFG01000003">
    <property type="protein sequence ID" value="SHO54457.1"/>
    <property type="molecule type" value="Genomic_DNA"/>
</dbReference>
<dbReference type="SUPFAM" id="SSF53383">
    <property type="entry name" value="PLP-dependent transferases"/>
    <property type="match status" value="1"/>
</dbReference>
<dbReference type="InterPro" id="IPR000873">
    <property type="entry name" value="AMP-dep_synth/lig_dom"/>
</dbReference>
<dbReference type="InterPro" id="IPR006162">
    <property type="entry name" value="Ppantetheine_attach_site"/>
</dbReference>
<dbReference type="Gene3D" id="3.30.559.10">
    <property type="entry name" value="Chloramphenicol acetyltransferase-like domain"/>
    <property type="match status" value="4"/>
</dbReference>
<dbReference type="GO" id="GO:0004315">
    <property type="term" value="F:3-oxoacyl-[acyl-carrier-protein] synthase activity"/>
    <property type="evidence" value="ECO:0007669"/>
    <property type="project" value="InterPro"/>
</dbReference>
<dbReference type="InterPro" id="IPR009081">
    <property type="entry name" value="PP-bd_ACP"/>
</dbReference>
<evidence type="ECO:0000256" key="3">
    <source>
        <dbReference type="ARBA" id="ARBA00005194"/>
    </source>
</evidence>
<dbReference type="Gene3D" id="3.40.640.10">
    <property type="entry name" value="Type I PLP-dependent aspartate aminotransferase-like (Major domain)"/>
    <property type="match status" value="1"/>
</dbReference>
<dbReference type="InterPro" id="IPR045851">
    <property type="entry name" value="AMP-bd_C_sf"/>
</dbReference>
<dbReference type="PROSITE" id="PS00606">
    <property type="entry name" value="KS3_1"/>
    <property type="match status" value="1"/>
</dbReference>
<dbReference type="Pfam" id="PF00698">
    <property type="entry name" value="Acyl_transf_1"/>
    <property type="match status" value="1"/>
</dbReference>
<dbReference type="PANTHER" id="PTHR45527:SF1">
    <property type="entry name" value="FATTY ACID SYNTHASE"/>
    <property type="match status" value="1"/>
</dbReference>
<feature type="region of interest" description="Disordered" evidence="9">
    <location>
        <begin position="1751"/>
        <end position="1776"/>
    </location>
</feature>
<comment type="cofactor">
    <cofactor evidence="1">
        <name>pyridoxal 5'-phosphate</name>
        <dbReference type="ChEBI" id="CHEBI:597326"/>
    </cofactor>
</comment>
<dbReference type="GO" id="GO:0043041">
    <property type="term" value="P:amino acid activation for nonribosomal peptide biosynthetic process"/>
    <property type="evidence" value="ECO:0007669"/>
    <property type="project" value="TreeGrafter"/>
</dbReference>
<feature type="domain" description="Carrier" evidence="10">
    <location>
        <begin position="582"/>
        <end position="663"/>
    </location>
</feature>
<dbReference type="SMART" id="SM00827">
    <property type="entry name" value="PKS_AT"/>
    <property type="match status" value="1"/>
</dbReference>
<dbReference type="Gene3D" id="3.90.1150.10">
    <property type="entry name" value="Aspartate Aminotransferase, domain 1"/>
    <property type="match status" value="1"/>
</dbReference>
<dbReference type="InterPro" id="IPR015422">
    <property type="entry name" value="PyrdxlP-dep_Trfase_small"/>
</dbReference>
<evidence type="ECO:0000256" key="2">
    <source>
        <dbReference type="ARBA" id="ARBA00001957"/>
    </source>
</evidence>
<comment type="pathway">
    <text evidence="3">Lipid metabolism; fatty acid biosynthesis.</text>
</comment>
<feature type="compositionally biased region" description="Polar residues" evidence="9">
    <location>
        <begin position="1751"/>
        <end position="1768"/>
    </location>
</feature>
<dbReference type="InterPro" id="IPR015424">
    <property type="entry name" value="PyrdxlP-dep_Trfase"/>
</dbReference>
<evidence type="ECO:0000256" key="8">
    <source>
        <dbReference type="ARBA" id="ARBA00029443"/>
    </source>
</evidence>
<dbReference type="InterPro" id="IPR023213">
    <property type="entry name" value="CAT-like_dom_sf"/>
</dbReference>
<dbReference type="PROSITE" id="PS52004">
    <property type="entry name" value="KS3_2"/>
    <property type="match status" value="1"/>
</dbReference>
<dbReference type="GO" id="GO:0030170">
    <property type="term" value="F:pyridoxal phosphate binding"/>
    <property type="evidence" value="ECO:0007669"/>
    <property type="project" value="InterPro"/>
</dbReference>
<dbReference type="Gene3D" id="3.30.70.3290">
    <property type="match status" value="1"/>
</dbReference>
<dbReference type="GO" id="GO:0044550">
    <property type="term" value="P:secondary metabolite biosynthetic process"/>
    <property type="evidence" value="ECO:0007669"/>
    <property type="project" value="TreeGrafter"/>
</dbReference>
<keyword evidence="13" id="KW-1185">Reference proteome</keyword>
<evidence type="ECO:0000259" key="10">
    <source>
        <dbReference type="PROSITE" id="PS50075"/>
    </source>
</evidence>
<dbReference type="Pfam" id="PF00550">
    <property type="entry name" value="PP-binding"/>
    <property type="match status" value="4"/>
</dbReference>
<feature type="domain" description="Ketosynthase family 3 (KS3)" evidence="11">
    <location>
        <begin position="678"/>
        <end position="1098"/>
    </location>
</feature>
<dbReference type="PROSITE" id="PS00600">
    <property type="entry name" value="AA_TRANSFER_CLASS_3"/>
    <property type="match status" value="1"/>
</dbReference>
<dbReference type="GO" id="GO:0008483">
    <property type="term" value="F:transaminase activity"/>
    <property type="evidence" value="ECO:0007669"/>
    <property type="project" value="InterPro"/>
</dbReference>
<accession>A0A1M7YPA8</accession>
<dbReference type="Gene3D" id="1.10.1200.10">
    <property type="entry name" value="ACP-like"/>
    <property type="match status" value="4"/>
</dbReference>
<keyword evidence="5" id="KW-0597">Phosphoprotein</keyword>
<dbReference type="Pfam" id="PF00109">
    <property type="entry name" value="ketoacyl-synt"/>
    <property type="match status" value="1"/>
</dbReference>
<dbReference type="SMART" id="SM00825">
    <property type="entry name" value="PKS_KS"/>
    <property type="match status" value="1"/>
</dbReference>
<dbReference type="Pfam" id="PF13193">
    <property type="entry name" value="AMP-binding_C"/>
    <property type="match status" value="1"/>
</dbReference>
<dbReference type="InterPro" id="IPR016039">
    <property type="entry name" value="Thiolase-like"/>
</dbReference>
<dbReference type="Gene3D" id="3.40.47.10">
    <property type="match status" value="1"/>
</dbReference>
<dbReference type="SUPFAM" id="SSF56801">
    <property type="entry name" value="Acetyl-CoA synthetase-like"/>
    <property type="match status" value="2"/>
</dbReference>
<evidence type="ECO:0000313" key="12">
    <source>
        <dbReference type="EMBL" id="SHO54457.1"/>
    </source>
</evidence>
<evidence type="ECO:0000256" key="4">
    <source>
        <dbReference type="ARBA" id="ARBA00022450"/>
    </source>
</evidence>
<dbReference type="InterPro" id="IPR049704">
    <property type="entry name" value="Aminotrans_3_PPA_site"/>
</dbReference>
<evidence type="ECO:0000259" key="11">
    <source>
        <dbReference type="PROSITE" id="PS52004"/>
    </source>
</evidence>
<name>A0A1M7YPA8_9VIBR</name>
<dbReference type="InterPro" id="IPR020806">
    <property type="entry name" value="PKS_PP-bd"/>
</dbReference>
<dbReference type="Gene3D" id="3.30.300.30">
    <property type="match status" value="2"/>
</dbReference>
<dbReference type="SUPFAM" id="SSF52777">
    <property type="entry name" value="CoA-dependent acyltransferases"/>
    <property type="match status" value="8"/>
</dbReference>
<feature type="domain" description="Carrier" evidence="10">
    <location>
        <begin position="2790"/>
        <end position="2866"/>
    </location>
</feature>
<dbReference type="OrthoDB" id="9757559at2"/>
<dbReference type="PROSITE" id="PS00455">
    <property type="entry name" value="AMP_BINDING"/>
    <property type="match status" value="2"/>
</dbReference>
<proteinExistence type="inferred from homology"/>
<dbReference type="InterPro" id="IPR018201">
    <property type="entry name" value="Ketoacyl_synth_AS"/>
</dbReference>
<dbReference type="Pfam" id="PF00501">
    <property type="entry name" value="AMP-binding"/>
    <property type="match status" value="2"/>
</dbReference>
<dbReference type="InterPro" id="IPR014030">
    <property type="entry name" value="Ketoacyl_synth_N"/>
</dbReference>
<dbReference type="GO" id="GO:0031177">
    <property type="term" value="F:phosphopantetheine binding"/>
    <property type="evidence" value="ECO:0007669"/>
    <property type="project" value="InterPro"/>
</dbReference>
<dbReference type="InterPro" id="IPR016036">
    <property type="entry name" value="Malonyl_transacylase_ACP-bd"/>
</dbReference>
<dbReference type="InterPro" id="IPR014043">
    <property type="entry name" value="Acyl_transferase_dom"/>
</dbReference>
<dbReference type="Gene3D" id="3.30.559.30">
    <property type="entry name" value="Nonribosomal peptide synthetase, condensation domain"/>
    <property type="match status" value="4"/>
</dbReference>
<evidence type="ECO:0000256" key="6">
    <source>
        <dbReference type="ARBA" id="ARBA00022679"/>
    </source>
</evidence>
<gene>
    <name evidence="12" type="primary">tycC_1</name>
    <name evidence="12" type="ORF">VQ7734_00171</name>
</gene>
<dbReference type="Pfam" id="PF02801">
    <property type="entry name" value="Ketoacyl-synt_C"/>
    <property type="match status" value="1"/>
</dbReference>
<evidence type="ECO:0000256" key="7">
    <source>
        <dbReference type="ARBA" id="ARBA00022898"/>
    </source>
</evidence>
<dbReference type="InterPro" id="IPR014031">
    <property type="entry name" value="Ketoacyl_synth_C"/>
</dbReference>
<dbReference type="SUPFAM" id="SSF52151">
    <property type="entry name" value="FabD/lysophospholipase-like"/>
    <property type="match status" value="1"/>
</dbReference>
<dbReference type="InterPro" id="IPR010071">
    <property type="entry name" value="AA_adenyl_dom"/>
</dbReference>
<dbReference type="InterPro" id="IPR025110">
    <property type="entry name" value="AMP-bd_C"/>
</dbReference>
<dbReference type="PANTHER" id="PTHR45527">
    <property type="entry name" value="NONRIBOSOMAL PEPTIDE SYNTHETASE"/>
    <property type="match status" value="1"/>
</dbReference>
<dbReference type="InterPro" id="IPR032821">
    <property type="entry name" value="PKS_assoc"/>
</dbReference>
<dbReference type="Proteomes" id="UP000184600">
    <property type="component" value="Unassembled WGS sequence"/>
</dbReference>
<dbReference type="PROSITE" id="PS50075">
    <property type="entry name" value="CARRIER"/>
    <property type="match status" value="4"/>
</dbReference>